<dbReference type="PANTHER" id="PTHR43401">
    <property type="entry name" value="L-THREONINE 3-DEHYDROGENASE"/>
    <property type="match status" value="1"/>
</dbReference>
<reference evidence="3" key="2">
    <citation type="journal article" date="2021" name="PeerJ">
        <title>Extensive microbial diversity within the chicken gut microbiome revealed by metagenomics and culture.</title>
        <authorList>
            <person name="Gilroy R."/>
            <person name="Ravi A."/>
            <person name="Getino M."/>
            <person name="Pursley I."/>
            <person name="Horton D.L."/>
            <person name="Alikhan N.F."/>
            <person name="Baker D."/>
            <person name="Gharbi K."/>
            <person name="Hall N."/>
            <person name="Watson M."/>
            <person name="Adriaenssens E.M."/>
            <person name="Foster-Nyarko E."/>
            <person name="Jarju S."/>
            <person name="Secka A."/>
            <person name="Antonio M."/>
            <person name="Oren A."/>
            <person name="Chaudhuri R.R."/>
            <person name="La Ragione R."/>
            <person name="Hildebrand F."/>
            <person name="Pallen M.J."/>
        </authorList>
    </citation>
    <scope>NUCLEOTIDE SEQUENCE</scope>
    <source>
        <strain evidence="3">ChiGjej2B2-16831</strain>
    </source>
</reference>
<organism evidence="3 4">
    <name type="scientific">Candidatus Aphodomorpha intestinavium</name>
    <dbReference type="NCBI Taxonomy" id="2840672"/>
    <lineage>
        <taxon>Bacteria</taxon>
        <taxon>Bacillati</taxon>
        <taxon>Bacillota</taxon>
        <taxon>Clostridia</taxon>
        <taxon>Eubacteriales</taxon>
        <taxon>Candidatus Aphodomorpha</taxon>
    </lineage>
</organism>
<sequence length="322" mass="34670">MKALMYTGQRQLEVQEVPAPEGAFLVRVAGCAICGTDLKTYLHGHPYFKPPTILGHEFYGTVEAAPAQTGYQKGDPVVVAPYGDCGACDLCARGAGELCSHKRYVSSGAFCELVSVPLDFVADGVIRLDRPDEAFALVEPLACVLCGLDKVRLEHVRRCLIVGGGPMGALFALTLMDRGLPVDVVEPNERRRACLNGWGIPAFDSGAADYGAYDLIVVAVNKPELIAPAVAGVADNGTVHMFAGMPSGSSVTLDARAIHYRAVTLTGSSGFALAHFHRAYEIIRNNPDHYRRLITHRFPFAQGREAFAALERADAFKVLLRP</sequence>
<comment type="caution">
    <text evidence="3">The sequence shown here is derived from an EMBL/GenBank/DDBJ whole genome shotgun (WGS) entry which is preliminary data.</text>
</comment>
<keyword evidence="1" id="KW-0560">Oxidoreductase</keyword>
<accession>A0A9D1N439</accession>
<evidence type="ECO:0000313" key="4">
    <source>
        <dbReference type="Proteomes" id="UP000824128"/>
    </source>
</evidence>
<dbReference type="InterPro" id="IPR013154">
    <property type="entry name" value="ADH-like_N"/>
</dbReference>
<dbReference type="AlphaFoldDB" id="A0A9D1N439"/>
<feature type="domain" description="Alcohol dehydrogenase-like N-terminal" evidence="2">
    <location>
        <begin position="22"/>
        <end position="121"/>
    </location>
</feature>
<gene>
    <name evidence="3" type="ORF">IAD24_05100</name>
</gene>
<dbReference type="GO" id="GO:0016491">
    <property type="term" value="F:oxidoreductase activity"/>
    <property type="evidence" value="ECO:0007669"/>
    <property type="project" value="UniProtKB-KW"/>
</dbReference>
<dbReference type="InterPro" id="IPR050129">
    <property type="entry name" value="Zn_alcohol_dh"/>
</dbReference>
<reference evidence="3" key="1">
    <citation type="submission" date="2020-10" db="EMBL/GenBank/DDBJ databases">
        <authorList>
            <person name="Gilroy R."/>
        </authorList>
    </citation>
    <scope>NUCLEOTIDE SEQUENCE</scope>
    <source>
        <strain evidence="3">ChiGjej2B2-16831</strain>
    </source>
</reference>
<dbReference type="InterPro" id="IPR011032">
    <property type="entry name" value="GroES-like_sf"/>
</dbReference>
<dbReference type="Pfam" id="PF08240">
    <property type="entry name" value="ADH_N"/>
    <property type="match status" value="1"/>
</dbReference>
<name>A0A9D1N439_9FIRM</name>
<dbReference type="SUPFAM" id="SSF50129">
    <property type="entry name" value="GroES-like"/>
    <property type="match status" value="1"/>
</dbReference>
<dbReference type="Gene3D" id="3.40.50.720">
    <property type="entry name" value="NAD(P)-binding Rossmann-like Domain"/>
    <property type="match status" value="1"/>
</dbReference>
<proteinExistence type="predicted"/>
<dbReference type="Gene3D" id="3.90.180.10">
    <property type="entry name" value="Medium-chain alcohol dehydrogenases, catalytic domain"/>
    <property type="match status" value="1"/>
</dbReference>
<dbReference type="SUPFAM" id="SSF51735">
    <property type="entry name" value="NAD(P)-binding Rossmann-fold domains"/>
    <property type="match status" value="1"/>
</dbReference>
<evidence type="ECO:0000256" key="1">
    <source>
        <dbReference type="ARBA" id="ARBA00023002"/>
    </source>
</evidence>
<dbReference type="Proteomes" id="UP000824128">
    <property type="component" value="Unassembled WGS sequence"/>
</dbReference>
<evidence type="ECO:0000259" key="2">
    <source>
        <dbReference type="Pfam" id="PF08240"/>
    </source>
</evidence>
<dbReference type="InterPro" id="IPR036291">
    <property type="entry name" value="NAD(P)-bd_dom_sf"/>
</dbReference>
<dbReference type="PANTHER" id="PTHR43401:SF2">
    <property type="entry name" value="L-THREONINE 3-DEHYDROGENASE"/>
    <property type="match status" value="1"/>
</dbReference>
<dbReference type="EMBL" id="DVNZ01000161">
    <property type="protein sequence ID" value="HIU94520.1"/>
    <property type="molecule type" value="Genomic_DNA"/>
</dbReference>
<protein>
    <submittedName>
        <fullName evidence="3">Alcohol dehydrogenase catalytic domain-containing protein</fullName>
    </submittedName>
</protein>
<evidence type="ECO:0000313" key="3">
    <source>
        <dbReference type="EMBL" id="HIU94520.1"/>
    </source>
</evidence>